<dbReference type="Pfam" id="PF02886">
    <property type="entry name" value="LBP_BPI_CETP_C"/>
    <property type="match status" value="1"/>
</dbReference>
<dbReference type="Gene3D" id="3.15.10.10">
    <property type="entry name" value="Bactericidal permeability-increasing protein, domain 1"/>
    <property type="match status" value="1"/>
</dbReference>
<evidence type="ECO:0000313" key="4">
    <source>
        <dbReference type="EnsemblMetazoa" id="PPA00537.1"/>
    </source>
</evidence>
<dbReference type="PANTHER" id="PTHR10504">
    <property type="entry name" value="BACTERICIDAL PERMEABILITY-INCREASING BPI PROTEIN-RELATED"/>
    <property type="match status" value="1"/>
</dbReference>
<name>H3DT06_PRIPA</name>
<accession>H3DT06</accession>
<dbReference type="SUPFAM" id="SSF55394">
    <property type="entry name" value="Bactericidal permeability-increasing protein, BPI"/>
    <property type="match status" value="2"/>
</dbReference>
<dbReference type="STRING" id="54126.H3DT06"/>
<protein>
    <submittedName>
        <fullName evidence="4">BPI2 domain-containing protein</fullName>
    </submittedName>
    <submittedName>
        <fullName evidence="3">Putative lipid-binding protein OBI-1</fullName>
    </submittedName>
</protein>
<proteinExistence type="evidence at transcript level"/>
<gene>
    <name evidence="4" type="primary">WBGene00090091</name>
</gene>
<dbReference type="EMBL" id="JQ946290">
    <property type="protein sequence ID" value="AFY98077.1"/>
    <property type="molecule type" value="mRNA"/>
</dbReference>
<evidence type="ECO:0000313" key="3">
    <source>
        <dbReference type="EMBL" id="AFY98077.1"/>
    </source>
</evidence>
<dbReference type="InterPro" id="IPR032942">
    <property type="entry name" value="BPI/LBP/Plunc"/>
</dbReference>
<dbReference type="HOGENOM" id="CLU_974193_0_0_1"/>
<reference evidence="3" key="2">
    <citation type="journal article" date="2014" name="Elife">
        <title>A host beetle pheromone regulates development and behavior in the nematode Pristionchus pacificus.</title>
        <authorList>
            <person name="Cinkornpumin J.K."/>
            <person name="Wisidagama D.R."/>
            <person name="Rapoport V."/>
            <person name="Go J.L."/>
            <person name="Dieterich C."/>
            <person name="Wang X."/>
            <person name="Sommer R.J."/>
            <person name="Hong R.L."/>
        </authorList>
    </citation>
    <scope>NUCLEOTIDE SEQUENCE</scope>
    <source>
        <strain evidence="3">California PS312</strain>
    </source>
</reference>
<dbReference type="OrthoDB" id="10255543at2759"/>
<dbReference type="InterPro" id="IPR001124">
    <property type="entry name" value="Lipid-bd_serum_glycop_C"/>
</dbReference>
<sequence length="531" mass="59533">MIRSLVLVAGVLLHTVAAQSLANSFFAETGTHAGFVTRLNGKAFDLVGDYLRERTLKFMHNELSFNISSVLTENVHFSLVSNRIARFDEDSFKSKFTSHNGKGFIWTGSGLNATVTAVYRVDSPSGQSTGHVPLSFDNTVVELLLWTGVNSDGHLKTDLVTCKVAANNVRLQFAASDAETISPYLPHISHFITERIEQTICPSFHSELVPVISNRLLNTPLSAALFDQYFLNYGLLGPVTFVQDALVMKHRGNAFGILRQGRTRLNDFRLPFRSPPLEVPDAPSGHMLDFYMSNYTMASLLFWMDQYRKFDYEISKSAQNNSAISGYLRTDCPGDDICAGTLFPALKERFANGLVMIKSHTVSYPRLILAPGNATILIDTRCDAFVQVKDDDPRQGDRSRRFLTASMSVEIKLEEPKFKDYVFSAKMHIEKFTINEVASLVEGIDKSSLEFLVNALTELILQEEMATKLKGVRLPIMFDFDQRWSEVAFEQDRIRISADYCYGEKCAEPPTLAESKDAAENMDYYDSVKDA</sequence>
<evidence type="ECO:0000259" key="2">
    <source>
        <dbReference type="SMART" id="SM00329"/>
    </source>
</evidence>
<dbReference type="GO" id="GO:0005615">
    <property type="term" value="C:extracellular space"/>
    <property type="evidence" value="ECO:0000318"/>
    <property type="project" value="GO_Central"/>
</dbReference>
<feature type="signal peptide" evidence="1">
    <location>
        <begin position="1"/>
        <end position="18"/>
    </location>
</feature>
<reference evidence="5" key="1">
    <citation type="journal article" date="2008" name="Nat. Genet.">
        <title>The Pristionchus pacificus genome provides a unique perspective on nematode lifestyle and parasitism.</title>
        <authorList>
            <person name="Dieterich C."/>
            <person name="Clifton S.W."/>
            <person name="Schuster L.N."/>
            <person name="Chinwalla A."/>
            <person name="Delehaunty K."/>
            <person name="Dinkelacker I."/>
            <person name="Fulton L."/>
            <person name="Fulton R."/>
            <person name="Godfrey J."/>
            <person name="Minx P."/>
            <person name="Mitreva M."/>
            <person name="Roeseler W."/>
            <person name="Tian H."/>
            <person name="Witte H."/>
            <person name="Yang S.P."/>
            <person name="Wilson R.K."/>
            <person name="Sommer R.J."/>
        </authorList>
    </citation>
    <scope>NUCLEOTIDE SEQUENCE [LARGE SCALE GENOMIC DNA]</scope>
    <source>
        <strain evidence="5">PS312</strain>
    </source>
</reference>
<reference evidence="4" key="3">
    <citation type="submission" date="2022-06" db="UniProtKB">
        <authorList>
            <consortium name="EnsemblMetazoa"/>
        </authorList>
    </citation>
    <scope>IDENTIFICATION</scope>
    <source>
        <strain evidence="4">PS312</strain>
    </source>
</reference>
<dbReference type="AlphaFoldDB" id="H3DT06"/>
<accession>R9QR36</accession>
<accession>A0A2A6CF33</accession>
<evidence type="ECO:0000313" key="5">
    <source>
        <dbReference type="Proteomes" id="UP000005239"/>
    </source>
</evidence>
<dbReference type="SMART" id="SM00329">
    <property type="entry name" value="BPI2"/>
    <property type="match status" value="1"/>
</dbReference>
<keyword evidence="1" id="KW-0732">Signal</keyword>
<dbReference type="PANTHER" id="PTHR10504:SF133">
    <property type="entry name" value="LIPID-BINDING SERUM GLYCOPROTEIN C-TERMINAL DOMAIN-CONTAINING PROTEIN"/>
    <property type="match status" value="1"/>
</dbReference>
<accession>A0A454XIX7</accession>
<feature type="chain" id="PRO_5042455153" evidence="1">
    <location>
        <begin position="19"/>
        <end position="531"/>
    </location>
</feature>
<dbReference type="Proteomes" id="UP000005239">
    <property type="component" value="Unassembled WGS sequence"/>
</dbReference>
<dbReference type="Gene3D" id="3.15.20.10">
    <property type="entry name" value="Bactericidal permeability-increasing protein, domain 2"/>
    <property type="match status" value="1"/>
</dbReference>
<organism evidence="3">
    <name type="scientific">Pristionchus pacificus</name>
    <name type="common">Parasitic nematode worm</name>
    <dbReference type="NCBI Taxonomy" id="54126"/>
    <lineage>
        <taxon>Eukaryota</taxon>
        <taxon>Metazoa</taxon>
        <taxon>Ecdysozoa</taxon>
        <taxon>Nematoda</taxon>
        <taxon>Chromadorea</taxon>
        <taxon>Rhabditida</taxon>
        <taxon>Rhabditina</taxon>
        <taxon>Diplogasteromorpha</taxon>
        <taxon>Diplogasteroidea</taxon>
        <taxon>Neodiplogasteridae</taxon>
        <taxon>Pristionchus</taxon>
    </lineage>
</organism>
<feature type="domain" description="Lipid-binding serum glycoprotein C-terminal" evidence="2">
    <location>
        <begin position="282"/>
        <end position="498"/>
    </location>
</feature>
<dbReference type="GO" id="GO:0008289">
    <property type="term" value="F:lipid binding"/>
    <property type="evidence" value="ECO:0007669"/>
    <property type="project" value="InterPro"/>
</dbReference>
<dbReference type="FunCoup" id="H3DT06">
    <property type="interactions" value="20"/>
</dbReference>
<dbReference type="InterPro" id="IPR017943">
    <property type="entry name" value="Bactericidal_perm-incr_a/b_dom"/>
</dbReference>
<dbReference type="EnsemblMetazoa" id="PPA00537.1">
    <property type="protein sequence ID" value="PPA00537.1"/>
    <property type="gene ID" value="WBGene00090091"/>
</dbReference>
<evidence type="ECO:0000256" key="1">
    <source>
        <dbReference type="SAM" id="SignalP"/>
    </source>
</evidence>
<keyword evidence="5" id="KW-1185">Reference proteome</keyword>